<dbReference type="Pfam" id="PF05305">
    <property type="entry name" value="DUF732"/>
    <property type="match status" value="1"/>
</dbReference>
<protein>
    <recommendedName>
        <fullName evidence="2">DUF732 domain-containing protein</fullName>
    </recommendedName>
</protein>
<dbReference type="Proteomes" id="UP000070612">
    <property type="component" value="Unassembled WGS sequence"/>
</dbReference>
<dbReference type="InterPro" id="IPR007969">
    <property type="entry name" value="DUF732"/>
</dbReference>
<organism evidence="3 4">
    <name type="scientific">Mycolicibacterium wolinskyi</name>
    <dbReference type="NCBI Taxonomy" id="59750"/>
    <lineage>
        <taxon>Bacteria</taxon>
        <taxon>Bacillati</taxon>
        <taxon>Actinomycetota</taxon>
        <taxon>Actinomycetes</taxon>
        <taxon>Mycobacteriales</taxon>
        <taxon>Mycobacteriaceae</taxon>
        <taxon>Mycolicibacterium</taxon>
    </lineage>
</organism>
<accession>A0A132PQU6</accession>
<feature type="domain" description="DUF732" evidence="2">
    <location>
        <begin position="29"/>
        <end position="101"/>
    </location>
</feature>
<evidence type="ECO:0000256" key="1">
    <source>
        <dbReference type="SAM" id="SignalP"/>
    </source>
</evidence>
<feature type="signal peptide" evidence="1">
    <location>
        <begin position="1"/>
        <end position="26"/>
    </location>
</feature>
<sequence length="115" mass="11536">MKISIVGFAATTFAVVALATAAPATADSDEQFLATLEAGGFSWADDAAAQTLINVARGICADLGNGVSAADVITEGVNATGWTPTQTGFFLGAAAAEYCPQHLERAIAEAETLGG</sequence>
<comment type="caution">
    <text evidence="3">The sequence shown here is derived from an EMBL/GenBank/DDBJ whole genome shotgun (WGS) entry which is preliminary data.</text>
</comment>
<evidence type="ECO:0000313" key="4">
    <source>
        <dbReference type="Proteomes" id="UP000070612"/>
    </source>
</evidence>
<name>A0A132PQU6_9MYCO</name>
<evidence type="ECO:0000313" key="3">
    <source>
        <dbReference type="EMBL" id="KWX24708.1"/>
    </source>
</evidence>
<dbReference type="EMBL" id="LGTW01000004">
    <property type="protein sequence ID" value="KWX24708.1"/>
    <property type="molecule type" value="Genomic_DNA"/>
</dbReference>
<dbReference type="STRING" id="59750.AWC31_13810"/>
<dbReference type="AlphaFoldDB" id="A0A132PQU6"/>
<keyword evidence="1" id="KW-0732">Signal</keyword>
<keyword evidence="4" id="KW-1185">Reference proteome</keyword>
<feature type="chain" id="PRO_5007453214" description="DUF732 domain-containing protein" evidence="1">
    <location>
        <begin position="27"/>
        <end position="115"/>
    </location>
</feature>
<dbReference type="PATRIC" id="fig|59750.3.peg.5560"/>
<dbReference type="RefSeq" id="WP_157894374.1">
    <property type="nucleotide sequence ID" value="NZ_LGTW01000004.1"/>
</dbReference>
<gene>
    <name evidence="3" type="ORF">AFM11_08555</name>
</gene>
<evidence type="ECO:0000259" key="2">
    <source>
        <dbReference type="Pfam" id="PF05305"/>
    </source>
</evidence>
<reference evidence="3 4" key="1">
    <citation type="submission" date="2015-07" db="EMBL/GenBank/DDBJ databases">
        <title>A draft genome sequence of Mycobacterium wolinskyi.</title>
        <authorList>
            <person name="de Man T.J."/>
            <person name="Perry K.A."/>
            <person name="Coulliette A.D."/>
            <person name="Jensen B."/>
            <person name="Toney N.C."/>
            <person name="Limbago B.M."/>
            <person name="Noble-Wang J."/>
        </authorList>
    </citation>
    <scope>NUCLEOTIDE SEQUENCE [LARGE SCALE GENOMIC DNA]</scope>
    <source>
        <strain evidence="3 4">CDC_01</strain>
    </source>
</reference>
<proteinExistence type="predicted"/>